<dbReference type="KEGG" id="chiz:HQ393_12685"/>
<gene>
    <name evidence="1" type="ORF">HQ393_12685</name>
</gene>
<protein>
    <submittedName>
        <fullName evidence="1">Uncharacterized protein</fullName>
    </submittedName>
</protein>
<dbReference type="EMBL" id="CP058627">
    <property type="protein sequence ID" value="QLG89026.1"/>
    <property type="molecule type" value="Genomic_DNA"/>
</dbReference>
<dbReference type="Proteomes" id="UP000509597">
    <property type="component" value="Chromosome"/>
</dbReference>
<reference evidence="1 2" key="1">
    <citation type="submission" date="2020-07" db="EMBL/GenBank/DDBJ databases">
        <title>Complete genome sequence of Chitinibacter sp. 2T18.</title>
        <authorList>
            <person name="Bae J.-W."/>
            <person name="Choi J.-W."/>
        </authorList>
    </citation>
    <scope>NUCLEOTIDE SEQUENCE [LARGE SCALE GENOMIC DNA]</scope>
    <source>
        <strain evidence="1 2">2T18</strain>
    </source>
</reference>
<sequence length="49" mass="5538">MNEEILLFVNQKIEAGKTLAQAVVDAGLQFELSSTLVYLSIIQAERRRM</sequence>
<evidence type="ECO:0000313" key="2">
    <source>
        <dbReference type="Proteomes" id="UP000509597"/>
    </source>
</evidence>
<accession>A0A7H9BL07</accession>
<dbReference type="RefSeq" id="WP_179355528.1">
    <property type="nucleotide sequence ID" value="NZ_CP058627.1"/>
</dbReference>
<dbReference type="AlphaFoldDB" id="A0A7H9BL07"/>
<organism evidence="1 2">
    <name type="scientific">Chitinibacter bivalviorum</name>
    <dbReference type="NCBI Taxonomy" id="2739434"/>
    <lineage>
        <taxon>Bacteria</taxon>
        <taxon>Pseudomonadati</taxon>
        <taxon>Pseudomonadota</taxon>
        <taxon>Betaproteobacteria</taxon>
        <taxon>Neisseriales</taxon>
        <taxon>Chitinibacteraceae</taxon>
        <taxon>Chitinibacter</taxon>
    </lineage>
</organism>
<name>A0A7H9BL07_9NEIS</name>
<keyword evidence="2" id="KW-1185">Reference proteome</keyword>
<proteinExistence type="predicted"/>
<evidence type="ECO:0000313" key="1">
    <source>
        <dbReference type="EMBL" id="QLG89026.1"/>
    </source>
</evidence>